<gene>
    <name evidence="2" type="ORF">CAV_1570</name>
</gene>
<dbReference type="EMBL" id="CP022347">
    <property type="protein sequence ID" value="ASQ31175.1"/>
    <property type="molecule type" value="Genomic_DNA"/>
</dbReference>
<keyword evidence="3" id="KW-1185">Reference proteome</keyword>
<feature type="transmembrane region" description="Helical" evidence="1">
    <location>
        <begin position="115"/>
        <end position="139"/>
    </location>
</feature>
<evidence type="ECO:0008006" key="4">
    <source>
        <dbReference type="Google" id="ProtNLM"/>
    </source>
</evidence>
<accession>A0A222MZ83</accession>
<reference evidence="2 3" key="1">
    <citation type="submission" date="2017-07" db="EMBL/GenBank/DDBJ databases">
        <title>Analysis of two Campylobacter avium genomes and identification of a novel hippuricase gene.</title>
        <authorList>
            <person name="Miller W.G."/>
            <person name="Chapman M.H."/>
            <person name="Yee E."/>
            <person name="Revez J."/>
            <person name="Bono J.L."/>
            <person name="Rossi M."/>
        </authorList>
    </citation>
    <scope>NUCLEOTIDE SEQUENCE [LARGE SCALE GENOMIC DNA]</scope>
    <source>
        <strain evidence="2 3">LMG 24591</strain>
    </source>
</reference>
<feature type="transmembrane region" description="Helical" evidence="1">
    <location>
        <begin position="30"/>
        <end position="47"/>
    </location>
</feature>
<feature type="transmembrane region" description="Helical" evidence="1">
    <location>
        <begin position="53"/>
        <end position="70"/>
    </location>
</feature>
<dbReference type="OrthoDB" id="5363248at2"/>
<dbReference type="AlphaFoldDB" id="A0A222MZ83"/>
<feature type="transmembrane region" description="Helical" evidence="1">
    <location>
        <begin position="6"/>
        <end position="25"/>
    </location>
</feature>
<keyword evidence="1" id="KW-0472">Membrane</keyword>
<feature type="transmembrane region" description="Helical" evidence="1">
    <location>
        <begin position="82"/>
        <end position="103"/>
    </location>
</feature>
<proteinExistence type="predicted"/>
<name>A0A222MZ83_9BACT</name>
<dbReference type="RefSeq" id="WP_094325990.1">
    <property type="nucleotide sequence ID" value="NZ_CP022347.1"/>
</dbReference>
<keyword evidence="1" id="KW-0812">Transmembrane</keyword>
<dbReference type="Proteomes" id="UP000201169">
    <property type="component" value="Chromosome"/>
</dbReference>
<keyword evidence="1" id="KW-1133">Transmembrane helix</keyword>
<dbReference type="KEGG" id="cavi:CAV_1570"/>
<sequence>MQIFSFLPTVSVVFEILALICAFYFKQGKIFFLTLTLLLFRFLYFFAPLDRVNLLLAIFLPLLWFLFCLLPSKNLLFSRLNLSKALTLLFFFFFLLFCLKLPYTNAKIDEFLSSYANFTDFILLPFLAVFILLALISFFNAQRYQALSLILAYISFFTSYIKELFYFEFASLFFLGFMLYDRYKDLFFDPLTFLPNENSLKRFIRAKENLNFMLLKFELLDNLQEKYARLYLKKMAKILRYLSKDYKIFSTKFGFVFVCDDEMKISNLEHIIKALKNTEIKIRKERISLPISTKMLDEKGLKVMLT</sequence>
<evidence type="ECO:0000256" key="1">
    <source>
        <dbReference type="SAM" id="Phobius"/>
    </source>
</evidence>
<organism evidence="2 3">
    <name type="scientific">Campylobacter avium LMG 24591</name>
    <dbReference type="NCBI Taxonomy" id="522484"/>
    <lineage>
        <taxon>Bacteria</taxon>
        <taxon>Pseudomonadati</taxon>
        <taxon>Campylobacterota</taxon>
        <taxon>Epsilonproteobacteria</taxon>
        <taxon>Campylobacterales</taxon>
        <taxon>Campylobacteraceae</taxon>
        <taxon>Campylobacter</taxon>
    </lineage>
</organism>
<protein>
    <recommendedName>
        <fullName evidence="4">GGDEF domain-containing protein</fullName>
    </recommendedName>
</protein>
<evidence type="ECO:0000313" key="2">
    <source>
        <dbReference type="EMBL" id="ASQ31175.1"/>
    </source>
</evidence>
<evidence type="ECO:0000313" key="3">
    <source>
        <dbReference type="Proteomes" id="UP000201169"/>
    </source>
</evidence>